<dbReference type="PANTHER" id="PTHR13789:SF309">
    <property type="entry name" value="PUTATIVE (AFU_ORTHOLOGUE AFUA_6G14510)-RELATED"/>
    <property type="match status" value="1"/>
</dbReference>
<evidence type="ECO:0000256" key="2">
    <source>
        <dbReference type="ARBA" id="ARBA00023033"/>
    </source>
</evidence>
<dbReference type="GO" id="GO:0004497">
    <property type="term" value="F:monooxygenase activity"/>
    <property type="evidence" value="ECO:0007669"/>
    <property type="project" value="UniProtKB-KW"/>
</dbReference>
<dbReference type="GO" id="GO:0071949">
    <property type="term" value="F:FAD binding"/>
    <property type="evidence" value="ECO:0007669"/>
    <property type="project" value="InterPro"/>
</dbReference>
<evidence type="ECO:0000313" key="6">
    <source>
        <dbReference type="Proteomes" id="UP000582646"/>
    </source>
</evidence>
<dbReference type="PRINTS" id="PR00420">
    <property type="entry name" value="RNGMNOXGNASE"/>
</dbReference>
<dbReference type="RefSeq" id="WP_168544988.1">
    <property type="nucleotide sequence ID" value="NZ_BAAAKS010000013.1"/>
</dbReference>
<name>A0A846WXM2_9ACTN</name>
<comment type="caution">
    <text evidence="5">The sequence shown here is derived from an EMBL/GenBank/DDBJ whole genome shotgun (WGS) entry which is preliminary data.</text>
</comment>
<protein>
    <submittedName>
        <fullName evidence="5">Salicylate hydroxylase</fullName>
    </submittedName>
</protein>
<dbReference type="InterPro" id="IPR002938">
    <property type="entry name" value="FAD-bd"/>
</dbReference>
<dbReference type="Pfam" id="PF22607">
    <property type="entry name" value="FAD_binding-like"/>
    <property type="match status" value="1"/>
</dbReference>
<dbReference type="Pfam" id="PF01494">
    <property type="entry name" value="FAD_binding_3"/>
    <property type="match status" value="1"/>
</dbReference>
<dbReference type="InterPro" id="IPR050493">
    <property type="entry name" value="FAD-dep_Monooxygenase_BioMet"/>
</dbReference>
<evidence type="ECO:0000259" key="4">
    <source>
        <dbReference type="Pfam" id="PF22607"/>
    </source>
</evidence>
<evidence type="ECO:0000256" key="1">
    <source>
        <dbReference type="ARBA" id="ARBA00023002"/>
    </source>
</evidence>
<dbReference type="SUPFAM" id="SSF54373">
    <property type="entry name" value="FAD-linked reductases, C-terminal domain"/>
    <property type="match status" value="1"/>
</dbReference>
<dbReference type="Gene3D" id="3.50.50.60">
    <property type="entry name" value="FAD/NAD(P)-binding domain"/>
    <property type="match status" value="1"/>
</dbReference>
<reference evidence="5 6" key="1">
    <citation type="submission" date="2020-04" db="EMBL/GenBank/DDBJ databases">
        <title>MicrobeNet Type strains.</title>
        <authorList>
            <person name="Nicholson A.C."/>
        </authorList>
    </citation>
    <scope>NUCLEOTIDE SEQUENCE [LARGE SCALE GENOMIC DNA]</scope>
    <source>
        <strain evidence="5 6">DSM 44113</strain>
    </source>
</reference>
<gene>
    <name evidence="5" type="ORF">HF999_05930</name>
</gene>
<keyword evidence="1" id="KW-0560">Oxidoreductase</keyword>
<dbReference type="PANTHER" id="PTHR13789">
    <property type="entry name" value="MONOOXYGENASE"/>
    <property type="match status" value="1"/>
</dbReference>
<dbReference type="Proteomes" id="UP000582646">
    <property type="component" value="Unassembled WGS sequence"/>
</dbReference>
<organism evidence="5 6">
    <name type="scientific">Tsukamurella spumae</name>
    <dbReference type="NCBI Taxonomy" id="44753"/>
    <lineage>
        <taxon>Bacteria</taxon>
        <taxon>Bacillati</taxon>
        <taxon>Actinomycetota</taxon>
        <taxon>Actinomycetes</taxon>
        <taxon>Mycobacteriales</taxon>
        <taxon>Tsukamurellaceae</taxon>
        <taxon>Tsukamurella</taxon>
    </lineage>
</organism>
<dbReference type="SUPFAM" id="SSF51905">
    <property type="entry name" value="FAD/NAD(P)-binding domain"/>
    <property type="match status" value="1"/>
</dbReference>
<accession>A0A846WXM2</accession>
<dbReference type="EMBL" id="JAAXOQ010000006">
    <property type="protein sequence ID" value="NKY17908.1"/>
    <property type="molecule type" value="Genomic_DNA"/>
</dbReference>
<sequence>MSGETSEQQSAARSSATELLIVGASLAGLTLALACAARGIPVRVVERAHARVRGGDGLKIQPESLARTVGFDLAAEPSLPTSPAIDGAHDLDLPQLVSWSALYEWLRDHALRSPAITLTEGRNVTSVVDTGVGVRVTYDDGEQETVGAVVGADGYRSTVRAAVNPQEPFATYSGYITWRGLVDESTLSQPVDWPSSGGLWIVFSRGYRLIGAVNPGPDGSLEPGRRYINFAWFDAHRADLLRRTGSLTDDGAVVGTLNHRNISDEVRRDLLDLVPQVWPSPWAEAVATGVADPAVLSGSPISEYLPERMARGSIAIIGDAAHSVSPMTGGGYASAMDDGAVLASLLQQRDGESPAEVFAHFEALRLPRIRALVTWSKQASAQYSMLAHQQR</sequence>
<feature type="domain" description="2,6-dihydroxypyridine 3-monooxygenase substrate binding" evidence="4">
    <location>
        <begin position="172"/>
        <end position="287"/>
    </location>
</feature>
<evidence type="ECO:0000313" key="5">
    <source>
        <dbReference type="EMBL" id="NKY17908.1"/>
    </source>
</evidence>
<keyword evidence="6" id="KW-1185">Reference proteome</keyword>
<keyword evidence="2" id="KW-0503">Monooxygenase</keyword>
<dbReference type="InterPro" id="IPR054707">
    <property type="entry name" value="DhpH_subs-bd"/>
</dbReference>
<proteinExistence type="predicted"/>
<evidence type="ECO:0000259" key="3">
    <source>
        <dbReference type="Pfam" id="PF01494"/>
    </source>
</evidence>
<feature type="domain" description="FAD-binding" evidence="3">
    <location>
        <begin position="297"/>
        <end position="376"/>
    </location>
</feature>
<dbReference type="InterPro" id="IPR036188">
    <property type="entry name" value="FAD/NAD-bd_sf"/>
</dbReference>
<dbReference type="AlphaFoldDB" id="A0A846WXM2"/>